<feature type="compositionally biased region" description="Low complexity" evidence="1">
    <location>
        <begin position="750"/>
        <end position="759"/>
    </location>
</feature>
<feature type="compositionally biased region" description="Basic and acidic residues" evidence="1">
    <location>
        <begin position="701"/>
        <end position="711"/>
    </location>
</feature>
<feature type="compositionally biased region" description="Basic residues" evidence="1">
    <location>
        <begin position="264"/>
        <end position="279"/>
    </location>
</feature>
<dbReference type="InterPro" id="IPR011473">
    <property type="entry name" value="DUF1579"/>
</dbReference>
<dbReference type="Pfam" id="PF07617">
    <property type="entry name" value="DUF1579"/>
    <property type="match status" value="1"/>
</dbReference>
<evidence type="ECO:0000313" key="3">
    <source>
        <dbReference type="Proteomes" id="UP000319836"/>
    </source>
</evidence>
<feature type="compositionally biased region" description="Basic residues" evidence="1">
    <location>
        <begin position="373"/>
        <end position="409"/>
    </location>
</feature>
<dbReference type="AlphaFoldDB" id="A0A538U5A4"/>
<feature type="compositionally biased region" description="Basic residues" evidence="1">
    <location>
        <begin position="244"/>
        <end position="255"/>
    </location>
</feature>
<evidence type="ECO:0000256" key="1">
    <source>
        <dbReference type="SAM" id="MobiDB-lite"/>
    </source>
</evidence>
<name>A0A538U5A4_UNCEI</name>
<feature type="compositionally biased region" description="Basic and acidic residues" evidence="1">
    <location>
        <begin position="90"/>
        <end position="105"/>
    </location>
</feature>
<comment type="caution">
    <text evidence="2">The sequence shown here is derived from an EMBL/GenBank/DDBJ whole genome shotgun (WGS) entry which is preliminary data.</text>
</comment>
<accession>A0A538U5A4</accession>
<gene>
    <name evidence="2" type="ORF">E6K80_06660</name>
</gene>
<evidence type="ECO:0000313" key="2">
    <source>
        <dbReference type="EMBL" id="TMQ71082.1"/>
    </source>
</evidence>
<feature type="compositionally biased region" description="Low complexity" evidence="1">
    <location>
        <begin position="717"/>
        <end position="739"/>
    </location>
</feature>
<feature type="region of interest" description="Disordered" evidence="1">
    <location>
        <begin position="659"/>
        <end position="774"/>
    </location>
</feature>
<feature type="compositionally biased region" description="Basic and acidic residues" evidence="1">
    <location>
        <begin position="361"/>
        <end position="372"/>
    </location>
</feature>
<feature type="compositionally biased region" description="Basic residues" evidence="1">
    <location>
        <begin position="56"/>
        <end position="89"/>
    </location>
</feature>
<feature type="compositionally biased region" description="Basic residues" evidence="1">
    <location>
        <begin position="142"/>
        <end position="155"/>
    </location>
</feature>
<proteinExistence type="predicted"/>
<feature type="region of interest" description="Disordered" evidence="1">
    <location>
        <begin position="45"/>
        <end position="216"/>
    </location>
</feature>
<feature type="region of interest" description="Disordered" evidence="1">
    <location>
        <begin position="228"/>
        <end position="435"/>
    </location>
</feature>
<feature type="compositionally biased region" description="Basic residues" evidence="1">
    <location>
        <begin position="319"/>
        <end position="337"/>
    </location>
</feature>
<dbReference type="Proteomes" id="UP000319836">
    <property type="component" value="Unassembled WGS sequence"/>
</dbReference>
<reference evidence="2 3" key="1">
    <citation type="journal article" date="2019" name="Nat. Microbiol.">
        <title>Mediterranean grassland soil C-N compound turnover is dependent on rainfall and depth, and is mediated by genomically divergent microorganisms.</title>
        <authorList>
            <person name="Diamond S."/>
            <person name="Andeer P.F."/>
            <person name="Li Z."/>
            <person name="Crits-Christoph A."/>
            <person name="Burstein D."/>
            <person name="Anantharaman K."/>
            <person name="Lane K.R."/>
            <person name="Thomas B.C."/>
            <person name="Pan C."/>
            <person name="Northen T.R."/>
            <person name="Banfield J.F."/>
        </authorList>
    </citation>
    <scope>NUCLEOTIDE SEQUENCE [LARGE SCALE GENOMIC DNA]</scope>
    <source>
        <strain evidence="2">WS_10</strain>
    </source>
</reference>
<feature type="compositionally biased region" description="Basic and acidic residues" evidence="1">
    <location>
        <begin position="293"/>
        <end position="309"/>
    </location>
</feature>
<organism evidence="2 3">
    <name type="scientific">Eiseniibacteriota bacterium</name>
    <dbReference type="NCBI Taxonomy" id="2212470"/>
    <lineage>
        <taxon>Bacteria</taxon>
        <taxon>Candidatus Eiseniibacteriota</taxon>
    </lineage>
</organism>
<dbReference type="EMBL" id="VBPA01000155">
    <property type="protein sequence ID" value="TMQ71082.1"/>
    <property type="molecule type" value="Genomic_DNA"/>
</dbReference>
<sequence>MEDLRSRDRRPWAPRAHALRSDGRWEAGASVRRLRSMLDRRATPLLRQHPLSAASRVRRRAGQQSVRARRSARRRSTAHAAPHHLRAERRRGADDRSAPRRDRLRALVVQSLPGGRERNRARARRGPAARQRERVGGDGARSRRSPPRLRRPRLAARHDGVSARVPGRRHAGRRVCAQSRTLAQARPARGAALSRPCRQGRAGRRRGHSGLGAPRLWRRARARGALRLLARSPAGRPHGDRLQPRRTRRLRHLPGRSRGALRAARARRPARNARARSRARRDAPGATAGGRSRRADRGGSGDRRSDRGPRRLHLPFARRVPRRPRNPRRAAKGRRRAAPLLRGAADRRRGERRQRGPGARDAAREGRLDRGARPSRRRAALRAAGRRARPRHALGARARPRRGLQRRRAERNQSLHRLPRGTFRNSAAGRDSGDQALIRARRSARVSRFSFALRPFPGENDMSRNAFRLVLVLAGILAFTTGRAADSAKKSSGAASIDAAQQAAMAEMEKLGAPGPAHERLKAMEGRWKAVQKAWMAPGEPTVSEAISENKMVLGGRFLEQRYKGTFAGKPYEGYGLTGYDNKKGAYTAMWIDSWTTSTMMSEGAMDPAGGDLTLKATADGPDGKPTEYRMVTHVVDPRRHVFSMYATVDVLVSRSEAAPSLSMRGDGRQAEPPGGYSSTPGVRCLDRVSSAPRSGRRRGPRDASSDRRGSTGDAVPRAAPRPRGSPPGSCRARPCCRPSRGRSRCGCCRGSSSAGRTPWPWPDATPPARRRTS</sequence>
<protein>
    <submittedName>
        <fullName evidence="2">DUF1579 domain-containing protein</fullName>
    </submittedName>
</protein>